<feature type="transmembrane region" description="Helical" evidence="2">
    <location>
        <begin position="242"/>
        <end position="263"/>
    </location>
</feature>
<keyword evidence="2" id="KW-0472">Membrane</keyword>
<evidence type="ECO:0000256" key="3">
    <source>
        <dbReference type="SAM" id="SignalP"/>
    </source>
</evidence>
<reference evidence="4" key="1">
    <citation type="submission" date="2020-03" db="EMBL/GenBank/DDBJ databases">
        <title>Draft Genome Sequence of Cylindrodendrum hubeiense.</title>
        <authorList>
            <person name="Buettner E."/>
            <person name="Kellner H."/>
        </authorList>
    </citation>
    <scope>NUCLEOTIDE SEQUENCE</scope>
    <source>
        <strain evidence="4">IHI 201604</strain>
    </source>
</reference>
<protein>
    <submittedName>
        <fullName evidence="4">Uncharacterized protein</fullName>
    </submittedName>
</protein>
<feature type="compositionally biased region" description="Low complexity" evidence="1">
    <location>
        <begin position="164"/>
        <end position="195"/>
    </location>
</feature>
<keyword evidence="3" id="KW-0732">Signal</keyword>
<feature type="compositionally biased region" description="Low complexity" evidence="1">
    <location>
        <begin position="209"/>
        <end position="224"/>
    </location>
</feature>
<dbReference type="AlphaFoldDB" id="A0A9P5LHU9"/>
<gene>
    <name evidence="4" type="ORF">G7Z17_g5441</name>
</gene>
<comment type="caution">
    <text evidence="4">The sequence shown here is derived from an EMBL/GenBank/DDBJ whole genome shotgun (WGS) entry which is preliminary data.</text>
</comment>
<dbReference type="OrthoDB" id="5338512at2759"/>
<feature type="chain" id="PRO_5040343062" evidence="3">
    <location>
        <begin position="17"/>
        <end position="371"/>
    </location>
</feature>
<feature type="region of interest" description="Disordered" evidence="1">
    <location>
        <begin position="310"/>
        <end position="330"/>
    </location>
</feature>
<evidence type="ECO:0000256" key="1">
    <source>
        <dbReference type="SAM" id="MobiDB-lite"/>
    </source>
</evidence>
<feature type="region of interest" description="Disordered" evidence="1">
    <location>
        <begin position="163"/>
        <end position="238"/>
    </location>
</feature>
<dbReference type="EMBL" id="JAANBB010000090">
    <property type="protein sequence ID" value="KAF7550847.1"/>
    <property type="molecule type" value="Genomic_DNA"/>
</dbReference>
<proteinExistence type="predicted"/>
<sequence>MFLVLAWFLLAPAASAAVEVKLTWRQEPYRTPPGLAPRLVARDDSSCPVSGYNQCGSQVPDNLCCSTDTNCMIIASNTTIICCPKGSSCDAIKPIVCEVAYQDTLKFPKSSIQTLALNATMETCGSACCPFGYLCQDDSKCILDTNQDDYDFLMSETKSTPVKSESISASASTSTSAPTPTSTSTSTSTSALASETSDDVPNYIIPDQSSITSTAATESSTSDGDSSDSGDDDKGSNIPPGVVAASTVGGVCCLSALGIFIWLKWFRRKRSVTDNPYNTSSEESWGYYSTPGSTRRVYLSRGPDDKFVVTPSTAGFSPPPIPQAPGFREDSDPVELPATPVSMCMWMNLEDASVEEPKLAYVVVAKSPGRR</sequence>
<organism evidence="4 5">
    <name type="scientific">Cylindrodendrum hubeiense</name>
    <dbReference type="NCBI Taxonomy" id="595255"/>
    <lineage>
        <taxon>Eukaryota</taxon>
        <taxon>Fungi</taxon>
        <taxon>Dikarya</taxon>
        <taxon>Ascomycota</taxon>
        <taxon>Pezizomycotina</taxon>
        <taxon>Sordariomycetes</taxon>
        <taxon>Hypocreomycetidae</taxon>
        <taxon>Hypocreales</taxon>
        <taxon>Nectriaceae</taxon>
        <taxon>Cylindrodendrum</taxon>
    </lineage>
</organism>
<keyword evidence="2" id="KW-1133">Transmembrane helix</keyword>
<feature type="signal peptide" evidence="3">
    <location>
        <begin position="1"/>
        <end position="16"/>
    </location>
</feature>
<name>A0A9P5LHU9_9HYPO</name>
<evidence type="ECO:0000256" key="2">
    <source>
        <dbReference type="SAM" id="Phobius"/>
    </source>
</evidence>
<evidence type="ECO:0000313" key="4">
    <source>
        <dbReference type="EMBL" id="KAF7550847.1"/>
    </source>
</evidence>
<evidence type="ECO:0000313" key="5">
    <source>
        <dbReference type="Proteomes" id="UP000722485"/>
    </source>
</evidence>
<accession>A0A9P5LHU9</accession>
<keyword evidence="5" id="KW-1185">Reference proteome</keyword>
<keyword evidence="2" id="KW-0812">Transmembrane</keyword>
<dbReference type="Proteomes" id="UP000722485">
    <property type="component" value="Unassembled WGS sequence"/>
</dbReference>